<protein>
    <submittedName>
        <fullName evidence="2">DUF868 family protein (DUF868)</fullName>
    </submittedName>
</protein>
<feature type="region of interest" description="Disordered" evidence="1">
    <location>
        <begin position="1"/>
        <end position="23"/>
    </location>
</feature>
<evidence type="ECO:0000313" key="3">
    <source>
        <dbReference type="Proteomes" id="UP001163823"/>
    </source>
</evidence>
<dbReference type="Pfam" id="PF05910">
    <property type="entry name" value="DUF868"/>
    <property type="match status" value="1"/>
</dbReference>
<accession>A0AAD7LSY1</accession>
<evidence type="ECO:0000313" key="2">
    <source>
        <dbReference type="EMBL" id="KAJ7963562.1"/>
    </source>
</evidence>
<dbReference type="KEGG" id="qsa:O6P43_013501"/>
<proteinExistence type="predicted"/>
<organism evidence="2 3">
    <name type="scientific">Quillaja saponaria</name>
    <name type="common">Soap bark tree</name>
    <dbReference type="NCBI Taxonomy" id="32244"/>
    <lineage>
        <taxon>Eukaryota</taxon>
        <taxon>Viridiplantae</taxon>
        <taxon>Streptophyta</taxon>
        <taxon>Embryophyta</taxon>
        <taxon>Tracheophyta</taxon>
        <taxon>Spermatophyta</taxon>
        <taxon>Magnoliopsida</taxon>
        <taxon>eudicotyledons</taxon>
        <taxon>Gunneridae</taxon>
        <taxon>Pentapetalae</taxon>
        <taxon>rosids</taxon>
        <taxon>fabids</taxon>
        <taxon>Fabales</taxon>
        <taxon>Quillajaceae</taxon>
        <taxon>Quillaja</taxon>
    </lineage>
</organism>
<comment type="caution">
    <text evidence="2">The sequence shown here is derived from an EMBL/GenBank/DDBJ whole genome shotgun (WGS) entry which is preliminary data.</text>
</comment>
<reference evidence="2" key="1">
    <citation type="journal article" date="2023" name="Science">
        <title>Elucidation of the pathway for biosynthesis of saponin adjuvants from the soapbark tree.</title>
        <authorList>
            <person name="Reed J."/>
            <person name="Orme A."/>
            <person name="El-Demerdash A."/>
            <person name="Owen C."/>
            <person name="Martin L.B.B."/>
            <person name="Misra R.C."/>
            <person name="Kikuchi S."/>
            <person name="Rejzek M."/>
            <person name="Martin A.C."/>
            <person name="Harkess A."/>
            <person name="Leebens-Mack J."/>
            <person name="Louveau T."/>
            <person name="Stephenson M.J."/>
            <person name="Osbourn A."/>
        </authorList>
    </citation>
    <scope>NUCLEOTIDE SEQUENCE</scope>
    <source>
        <strain evidence="2">S10</strain>
    </source>
</reference>
<dbReference type="PANTHER" id="PTHR31972:SF54">
    <property type="entry name" value="KINESIN-LIKE PROTEIN (DUF868)"/>
    <property type="match status" value="1"/>
</dbReference>
<dbReference type="InterPro" id="IPR008586">
    <property type="entry name" value="DUF868_pln"/>
</dbReference>
<dbReference type="EMBL" id="JARAOO010000006">
    <property type="protein sequence ID" value="KAJ7963562.1"/>
    <property type="molecule type" value="Genomic_DNA"/>
</dbReference>
<sequence>MSNHFAGAVPFSIPKPPPAPKIRENQTTTNIAAPQSSVTFVYQTKVAESRRSVTVTWSKNLVSHSFCLTVENSSEENNFTCKIDFKAWQFWGKKGLKSFEIDRRRVDVFWDFRQAKFDTTPMPCSDYYVVLVCRQEIVLLLGDLKEEAYKRTRSKPLLEEAALLYKKENVCGKKVFSTKAVLDESPTEHDIVIETSLSGPGDPEMWIIINGTTAIRIMNLNWRFRGNETVTVNGLPVQIFWDVHDWLFSSPGASHGLFIFKPGNSLEFTSHSDPDDNNQHKETPSREFCHFLHAWKEN</sequence>
<keyword evidence="3" id="KW-1185">Reference proteome</keyword>
<gene>
    <name evidence="2" type="ORF">O6P43_013501</name>
</gene>
<evidence type="ECO:0000256" key="1">
    <source>
        <dbReference type="SAM" id="MobiDB-lite"/>
    </source>
</evidence>
<dbReference type="PANTHER" id="PTHR31972">
    <property type="entry name" value="EXPRESSED PROTEIN"/>
    <property type="match status" value="1"/>
</dbReference>
<dbReference type="AlphaFoldDB" id="A0AAD7LSY1"/>
<name>A0AAD7LSY1_QUISA</name>
<dbReference type="Proteomes" id="UP001163823">
    <property type="component" value="Chromosome 6"/>
</dbReference>